<dbReference type="EnsemblPlants" id="OPUNC05G08070.1">
    <property type="protein sequence ID" value="OPUNC05G08070.1"/>
    <property type="gene ID" value="OPUNC05G08070"/>
</dbReference>
<feature type="compositionally biased region" description="Basic residues" evidence="1">
    <location>
        <begin position="1"/>
        <end position="10"/>
    </location>
</feature>
<dbReference type="Proteomes" id="UP000026962">
    <property type="component" value="Chromosome 5"/>
</dbReference>
<reference evidence="2" key="2">
    <citation type="submission" date="2018-05" db="EMBL/GenBank/DDBJ databases">
        <title>OpunRS2 (Oryza punctata Reference Sequence Version 2).</title>
        <authorList>
            <person name="Zhang J."/>
            <person name="Kudrna D."/>
            <person name="Lee S."/>
            <person name="Talag J."/>
            <person name="Welchert J."/>
            <person name="Wing R.A."/>
        </authorList>
    </citation>
    <scope>NUCLEOTIDE SEQUENCE [LARGE SCALE GENOMIC DNA]</scope>
</reference>
<dbReference type="Gramene" id="OPUNC05G08070.1">
    <property type="protein sequence ID" value="OPUNC05G08070.1"/>
    <property type="gene ID" value="OPUNC05G08070"/>
</dbReference>
<dbReference type="HOGENOM" id="CLU_3420719_0_0_1"/>
<evidence type="ECO:0000313" key="3">
    <source>
        <dbReference type="Proteomes" id="UP000026962"/>
    </source>
</evidence>
<evidence type="ECO:0000313" key="2">
    <source>
        <dbReference type="EnsemblPlants" id="OPUNC05G08070.1"/>
    </source>
</evidence>
<keyword evidence="3" id="KW-1185">Reference proteome</keyword>
<sequence>MCQQRPRPHRPVFSTAAPPLFHPCR</sequence>
<evidence type="ECO:0000256" key="1">
    <source>
        <dbReference type="SAM" id="MobiDB-lite"/>
    </source>
</evidence>
<name>A0A0E0L0A4_ORYPU</name>
<protein>
    <submittedName>
        <fullName evidence="2">Uncharacterized protein</fullName>
    </submittedName>
</protein>
<organism evidence="2">
    <name type="scientific">Oryza punctata</name>
    <name type="common">Red rice</name>
    <dbReference type="NCBI Taxonomy" id="4537"/>
    <lineage>
        <taxon>Eukaryota</taxon>
        <taxon>Viridiplantae</taxon>
        <taxon>Streptophyta</taxon>
        <taxon>Embryophyta</taxon>
        <taxon>Tracheophyta</taxon>
        <taxon>Spermatophyta</taxon>
        <taxon>Magnoliopsida</taxon>
        <taxon>Liliopsida</taxon>
        <taxon>Poales</taxon>
        <taxon>Poaceae</taxon>
        <taxon>BOP clade</taxon>
        <taxon>Oryzoideae</taxon>
        <taxon>Oryzeae</taxon>
        <taxon>Oryzinae</taxon>
        <taxon>Oryza</taxon>
    </lineage>
</organism>
<feature type="region of interest" description="Disordered" evidence="1">
    <location>
        <begin position="1"/>
        <end position="25"/>
    </location>
</feature>
<proteinExistence type="predicted"/>
<reference evidence="2" key="1">
    <citation type="submission" date="2015-04" db="UniProtKB">
        <authorList>
            <consortium name="EnsemblPlants"/>
        </authorList>
    </citation>
    <scope>IDENTIFICATION</scope>
</reference>
<accession>A0A0E0L0A4</accession>
<dbReference type="AlphaFoldDB" id="A0A0E0L0A4"/>